<proteinExistence type="predicted"/>
<comment type="caution">
    <text evidence="1">The sequence shown here is derived from an EMBL/GenBank/DDBJ whole genome shotgun (WGS) entry which is preliminary data.</text>
</comment>
<dbReference type="EMBL" id="JBDODL010003562">
    <property type="protein sequence ID" value="MES1922746.1"/>
    <property type="molecule type" value="Genomic_DNA"/>
</dbReference>
<name>A0ABV2AST9_9EUKA</name>
<protein>
    <submittedName>
        <fullName evidence="1">Uncharacterized protein</fullName>
    </submittedName>
</protein>
<reference evidence="1 2" key="1">
    <citation type="journal article" date="2024" name="BMC Biol.">
        <title>Comparative genomics of Ascetosporea gives new insight into the evolutionary basis for animal parasitism in Rhizaria.</title>
        <authorList>
            <person name="Hiltunen Thoren M."/>
            <person name="Onut-Brannstrom I."/>
            <person name="Alfjorden A."/>
            <person name="Peckova H."/>
            <person name="Swords F."/>
            <person name="Hooper C."/>
            <person name="Holzer A.S."/>
            <person name="Bass D."/>
            <person name="Burki F."/>
        </authorList>
    </citation>
    <scope>NUCLEOTIDE SEQUENCE [LARGE SCALE GENOMIC DNA]</scope>
    <source>
        <strain evidence="1">20-A016</strain>
    </source>
</reference>
<keyword evidence="2" id="KW-1185">Reference proteome</keyword>
<accession>A0ABV2AST9</accession>
<evidence type="ECO:0000313" key="1">
    <source>
        <dbReference type="EMBL" id="MES1922746.1"/>
    </source>
</evidence>
<gene>
    <name evidence="1" type="ORF">MHBO_004269</name>
</gene>
<evidence type="ECO:0000313" key="2">
    <source>
        <dbReference type="Proteomes" id="UP001439008"/>
    </source>
</evidence>
<sequence>MTDSISKRKVKLMNKYDELKSEEEIDEIKMKNNENFEKIGKNKNHFVYGVNGLVDFST</sequence>
<organism evidence="1 2">
    <name type="scientific">Bonamia ostreae</name>
    <dbReference type="NCBI Taxonomy" id="126728"/>
    <lineage>
        <taxon>Eukaryota</taxon>
        <taxon>Sar</taxon>
        <taxon>Rhizaria</taxon>
        <taxon>Endomyxa</taxon>
        <taxon>Ascetosporea</taxon>
        <taxon>Haplosporida</taxon>
        <taxon>Bonamia</taxon>
    </lineage>
</organism>
<dbReference type="Proteomes" id="UP001439008">
    <property type="component" value="Unassembled WGS sequence"/>
</dbReference>